<feature type="signal peptide" evidence="2">
    <location>
        <begin position="1"/>
        <end position="21"/>
    </location>
</feature>
<evidence type="ECO:0000313" key="3">
    <source>
        <dbReference type="EMBL" id="CAE8614927.1"/>
    </source>
</evidence>
<sequence length="185" mass="19700">MAMVKLIKFVAVAILAPSSAAEPTNRSNVCGDETVTLQVGYAGHCHCGDVCPAYNKNSKYSCSDAKESYLASNPPGLDQEAFSQMECNFKRPQGSLSGGNMNCWSHSGGDLTVHFQPPGGGDSIVYDTSLNVVCPNGWCECRGGGAVARHEAAVRSRLRNTASVQTGQDERTHKHIQQTHNQAAA</sequence>
<evidence type="ECO:0000256" key="1">
    <source>
        <dbReference type="SAM" id="MobiDB-lite"/>
    </source>
</evidence>
<proteinExistence type="predicted"/>
<keyword evidence="4" id="KW-1185">Reference proteome</keyword>
<gene>
    <name evidence="3" type="ORF">PGLA1383_LOCUS32646</name>
</gene>
<organism evidence="3 4">
    <name type="scientific">Polarella glacialis</name>
    <name type="common">Dinoflagellate</name>
    <dbReference type="NCBI Taxonomy" id="89957"/>
    <lineage>
        <taxon>Eukaryota</taxon>
        <taxon>Sar</taxon>
        <taxon>Alveolata</taxon>
        <taxon>Dinophyceae</taxon>
        <taxon>Suessiales</taxon>
        <taxon>Suessiaceae</taxon>
        <taxon>Polarella</taxon>
    </lineage>
</organism>
<accession>A0A813FNC8</accession>
<reference evidence="3" key="1">
    <citation type="submission" date="2021-02" db="EMBL/GenBank/DDBJ databases">
        <authorList>
            <person name="Dougan E. K."/>
            <person name="Rhodes N."/>
            <person name="Thang M."/>
            <person name="Chan C."/>
        </authorList>
    </citation>
    <scope>NUCLEOTIDE SEQUENCE</scope>
</reference>
<dbReference type="Proteomes" id="UP000654075">
    <property type="component" value="Unassembled WGS sequence"/>
</dbReference>
<evidence type="ECO:0000313" key="4">
    <source>
        <dbReference type="Proteomes" id="UP000654075"/>
    </source>
</evidence>
<evidence type="ECO:0008006" key="5">
    <source>
        <dbReference type="Google" id="ProtNLM"/>
    </source>
</evidence>
<feature type="chain" id="PRO_5032890771" description="Secreted protein" evidence="2">
    <location>
        <begin position="22"/>
        <end position="185"/>
    </location>
</feature>
<keyword evidence="2" id="KW-0732">Signal</keyword>
<feature type="region of interest" description="Disordered" evidence="1">
    <location>
        <begin position="160"/>
        <end position="185"/>
    </location>
</feature>
<evidence type="ECO:0000256" key="2">
    <source>
        <dbReference type="SAM" id="SignalP"/>
    </source>
</evidence>
<protein>
    <recommendedName>
        <fullName evidence="5">Secreted protein</fullName>
    </recommendedName>
</protein>
<name>A0A813FNC8_POLGL</name>
<dbReference type="AlphaFoldDB" id="A0A813FNC8"/>
<comment type="caution">
    <text evidence="3">The sequence shown here is derived from an EMBL/GenBank/DDBJ whole genome shotgun (WGS) entry which is preliminary data.</text>
</comment>
<dbReference type="EMBL" id="CAJNNV010025531">
    <property type="protein sequence ID" value="CAE8614927.1"/>
    <property type="molecule type" value="Genomic_DNA"/>
</dbReference>